<comment type="caution">
    <text evidence="1">The sequence shown here is derived from an EMBL/GenBank/DDBJ whole genome shotgun (WGS) entry which is preliminary data.</text>
</comment>
<protein>
    <submittedName>
        <fullName evidence="1">Uncharacterized protein</fullName>
    </submittedName>
</protein>
<evidence type="ECO:0000313" key="2">
    <source>
        <dbReference type="Proteomes" id="UP001427805"/>
    </source>
</evidence>
<proteinExistence type="predicted"/>
<dbReference type="EMBL" id="JBDIZK010000015">
    <property type="protein sequence ID" value="MEN3749607.1"/>
    <property type="molecule type" value="Genomic_DNA"/>
</dbReference>
<gene>
    <name evidence="1" type="ORF">TPR58_20710</name>
</gene>
<organism evidence="1 2">
    <name type="scientific">Sphingomonas rustica</name>
    <dbReference type="NCBI Taxonomy" id="3103142"/>
    <lineage>
        <taxon>Bacteria</taxon>
        <taxon>Pseudomonadati</taxon>
        <taxon>Pseudomonadota</taxon>
        <taxon>Alphaproteobacteria</taxon>
        <taxon>Sphingomonadales</taxon>
        <taxon>Sphingomonadaceae</taxon>
        <taxon>Sphingomonas</taxon>
    </lineage>
</organism>
<dbReference type="Proteomes" id="UP001427805">
    <property type="component" value="Unassembled WGS sequence"/>
</dbReference>
<sequence length="143" mass="15805">MNRQVKGCKQLALGAFAKGLCAKSYCLAHPSVQRIAICDDPLSQGIILQVMGSSHIVERVDHHQTHQIAVSPVRRQSCGGNDPATRKSHIALDQDRLRSRKIDLVAQLVIVAGDLLNVFACRHQAPDLIREEGSYRSIFYGFC</sequence>
<dbReference type="RefSeq" id="WP_346248652.1">
    <property type="nucleotide sequence ID" value="NZ_JBDIZK010000015.1"/>
</dbReference>
<accession>A0ABV0BGW4</accession>
<evidence type="ECO:0000313" key="1">
    <source>
        <dbReference type="EMBL" id="MEN3749607.1"/>
    </source>
</evidence>
<keyword evidence="2" id="KW-1185">Reference proteome</keyword>
<reference evidence="1 2" key="1">
    <citation type="submission" date="2024-05" db="EMBL/GenBank/DDBJ databases">
        <title>Sphingomonas sp. HF-S3 16S ribosomal RNA gene Genome sequencing and assembly.</title>
        <authorList>
            <person name="Lee H."/>
        </authorList>
    </citation>
    <scope>NUCLEOTIDE SEQUENCE [LARGE SCALE GENOMIC DNA]</scope>
    <source>
        <strain evidence="1 2">HF-S3</strain>
    </source>
</reference>
<name>A0ABV0BGW4_9SPHN</name>